<feature type="domain" description="Leucine-binding protein" evidence="4">
    <location>
        <begin position="34"/>
        <end position="374"/>
    </location>
</feature>
<dbReference type="SUPFAM" id="SSF53822">
    <property type="entry name" value="Periplasmic binding protein-like I"/>
    <property type="match status" value="1"/>
</dbReference>
<evidence type="ECO:0000313" key="6">
    <source>
        <dbReference type="Proteomes" id="UP000471753"/>
    </source>
</evidence>
<keyword evidence="3" id="KW-0813">Transport</keyword>
<dbReference type="GO" id="GO:0006865">
    <property type="term" value="P:amino acid transport"/>
    <property type="evidence" value="ECO:0007669"/>
    <property type="project" value="UniProtKB-KW"/>
</dbReference>
<dbReference type="InterPro" id="IPR028081">
    <property type="entry name" value="Leu-bd"/>
</dbReference>
<dbReference type="InterPro" id="IPR019546">
    <property type="entry name" value="TAT_signal_bac_arc"/>
</dbReference>
<dbReference type="InterPro" id="IPR006311">
    <property type="entry name" value="TAT_signal"/>
</dbReference>
<gene>
    <name evidence="5" type="ORF">GR197_19300</name>
</gene>
<dbReference type="CDD" id="cd06337">
    <property type="entry name" value="PBP1_ABC_ligand_binding-like"/>
    <property type="match status" value="1"/>
</dbReference>
<proteinExistence type="inferred from homology"/>
<protein>
    <submittedName>
        <fullName evidence="5">ABC transporter substrate-binding protein</fullName>
    </submittedName>
</protein>
<keyword evidence="2" id="KW-0732">Signal</keyword>
<keyword evidence="3" id="KW-0029">Amino-acid transport</keyword>
<dbReference type="AlphaFoldDB" id="A0A7K3UH61"/>
<evidence type="ECO:0000313" key="5">
    <source>
        <dbReference type="EMBL" id="NEJ72655.1"/>
    </source>
</evidence>
<dbReference type="NCBIfam" id="TIGR01409">
    <property type="entry name" value="TAT_signal_seq"/>
    <property type="match status" value="1"/>
</dbReference>
<evidence type="ECO:0000259" key="4">
    <source>
        <dbReference type="Pfam" id="PF13458"/>
    </source>
</evidence>
<dbReference type="PANTHER" id="PTHR30483">
    <property type="entry name" value="LEUCINE-SPECIFIC-BINDING PROTEIN"/>
    <property type="match status" value="1"/>
</dbReference>
<dbReference type="Gene3D" id="3.40.50.2300">
    <property type="match status" value="2"/>
</dbReference>
<comment type="caution">
    <text evidence="5">The sequence shown here is derived from an EMBL/GenBank/DDBJ whole genome shotgun (WGS) entry which is preliminary data.</text>
</comment>
<dbReference type="Proteomes" id="UP000471753">
    <property type="component" value="Unassembled WGS sequence"/>
</dbReference>
<dbReference type="EMBL" id="WUFT01000012">
    <property type="protein sequence ID" value="NEJ72655.1"/>
    <property type="molecule type" value="Genomic_DNA"/>
</dbReference>
<dbReference type="PANTHER" id="PTHR30483:SF6">
    <property type="entry name" value="PERIPLASMIC BINDING PROTEIN OF ABC TRANSPORTER FOR NATURAL AMINO ACIDS"/>
    <property type="match status" value="1"/>
</dbReference>
<evidence type="ECO:0000256" key="2">
    <source>
        <dbReference type="ARBA" id="ARBA00022729"/>
    </source>
</evidence>
<dbReference type="InterPro" id="IPR051010">
    <property type="entry name" value="BCAA_transport"/>
</dbReference>
<organism evidence="5 6">
    <name type="scientific">Rhizobium phaseoli</name>
    <dbReference type="NCBI Taxonomy" id="396"/>
    <lineage>
        <taxon>Bacteria</taxon>
        <taxon>Pseudomonadati</taxon>
        <taxon>Pseudomonadota</taxon>
        <taxon>Alphaproteobacteria</taxon>
        <taxon>Hyphomicrobiales</taxon>
        <taxon>Rhizobiaceae</taxon>
        <taxon>Rhizobium/Agrobacterium group</taxon>
        <taxon>Rhizobium</taxon>
    </lineage>
</organism>
<dbReference type="PROSITE" id="PS51318">
    <property type="entry name" value="TAT"/>
    <property type="match status" value="1"/>
</dbReference>
<comment type="similarity">
    <text evidence="1">Belongs to the leucine-binding protein family.</text>
</comment>
<evidence type="ECO:0000256" key="1">
    <source>
        <dbReference type="ARBA" id="ARBA00010062"/>
    </source>
</evidence>
<evidence type="ECO:0000256" key="3">
    <source>
        <dbReference type="ARBA" id="ARBA00022970"/>
    </source>
</evidence>
<name>A0A7K3UH61_9HYPH</name>
<dbReference type="InterPro" id="IPR028082">
    <property type="entry name" value="Peripla_BP_I"/>
</dbReference>
<dbReference type="Pfam" id="PF13458">
    <property type="entry name" value="Peripla_BP_6"/>
    <property type="match status" value="1"/>
</dbReference>
<dbReference type="RefSeq" id="WP_164012374.1">
    <property type="nucleotide sequence ID" value="NZ_WUFT01000012.1"/>
</dbReference>
<reference evidence="5 6" key="1">
    <citation type="submission" date="2019-12" db="EMBL/GenBank/DDBJ databases">
        <title>Rhizobium genotypes associated with high levels of biological nitrogen fixation by grain legumes in a temperate-maritime cropping system.</title>
        <authorList>
            <person name="Maluk M."/>
            <person name="Francesc Ferrando Molina F."/>
            <person name="Lopez Del Egido L."/>
            <person name="Lafos M."/>
            <person name="Langarica-Fuentes A."/>
            <person name="Gebre Yohannes G."/>
            <person name="Young M.W."/>
            <person name="Martin P."/>
            <person name="Gantlett R."/>
            <person name="Kenicer G."/>
            <person name="Hawes C."/>
            <person name="Begg G.S."/>
            <person name="Quilliam R.S."/>
            <person name="Squire G.R."/>
            <person name="Poole P.S."/>
            <person name="Young P.W."/>
            <person name="Iannetta P.M."/>
            <person name="James E.K."/>
        </authorList>
    </citation>
    <scope>NUCLEOTIDE SEQUENCE [LARGE SCALE GENOMIC DNA]</scope>
    <source>
        <strain evidence="5 6">JHI366</strain>
    </source>
</reference>
<accession>A0A7K3UH61</accession>
<sequence length="425" mass="45218">MFTRRDLLKSAAATGAVAATSGLTMPAIAQGTAIKLGYVSPQSGPLAAFAEADKFIIDGFMAATKAAGLNYEVVVKDSQSNPNRAAEVAKELIVTDKVHAVLVASTPETTNPVATTCEAEEVPCISTMAPWQPWFIGQQANPGDPSSWKPFNSAFHFFWGLEDVIAVYTNMWGQVTTNKKVGGLFPNDGDGNAWGDKQVGFPPVLDKLGYTLNDPGRYQNLTDDFSAQINAFKSAGDEIITGVMIPPDFTTFWNQAQQQGFKPKVASIGKAILFPQAVEALGKNGHNLSSEVWWSATHPFKSSLTGQNSKDLADGFTAATSRPWTQPIGFIHALFEVAADVMKRADPNDSAAVISAIAATNLETIVGKVAWDGANLPPFATKNIAKTPLVGGQWRLKDGGGYDLIIVDNQTAPNIPTGGKMEAIA</sequence>